<dbReference type="EMBL" id="BPLR01011909">
    <property type="protein sequence ID" value="GIY49878.1"/>
    <property type="molecule type" value="Genomic_DNA"/>
</dbReference>
<accession>A0AAV4TZ47</accession>
<reference evidence="1 2" key="1">
    <citation type="submission" date="2021-06" db="EMBL/GenBank/DDBJ databases">
        <title>Caerostris extrusa draft genome.</title>
        <authorList>
            <person name="Kono N."/>
            <person name="Arakawa K."/>
        </authorList>
    </citation>
    <scope>NUCLEOTIDE SEQUENCE [LARGE SCALE GENOMIC DNA]</scope>
</reference>
<gene>
    <name evidence="1" type="ORF">CEXT_550791</name>
</gene>
<dbReference type="Proteomes" id="UP001054945">
    <property type="component" value="Unassembled WGS sequence"/>
</dbReference>
<sequence>MAKFTFATLEVDCNPPARFIPKINIGRSQSISTVRIPLFPFRVAHHLPLCHEDDVNPTDSREHGIITLSHHHPHSAHLLSTLTPILLQKRTFKRRHTGAQPGDCLPLKDSPPPAGRIVLSSSATRGRSEWFRSIIESQPFVFCHQEKPLFILLMVARGPRVKQFYFSLWIRS</sequence>
<keyword evidence="2" id="KW-1185">Reference proteome</keyword>
<protein>
    <submittedName>
        <fullName evidence="1">Uncharacterized protein</fullName>
    </submittedName>
</protein>
<comment type="caution">
    <text evidence="1">The sequence shown here is derived from an EMBL/GenBank/DDBJ whole genome shotgun (WGS) entry which is preliminary data.</text>
</comment>
<dbReference type="AlphaFoldDB" id="A0AAV4TZ47"/>
<proteinExistence type="predicted"/>
<name>A0AAV4TZ47_CAEEX</name>
<organism evidence="1 2">
    <name type="scientific">Caerostris extrusa</name>
    <name type="common">Bark spider</name>
    <name type="synonym">Caerostris bankana</name>
    <dbReference type="NCBI Taxonomy" id="172846"/>
    <lineage>
        <taxon>Eukaryota</taxon>
        <taxon>Metazoa</taxon>
        <taxon>Ecdysozoa</taxon>
        <taxon>Arthropoda</taxon>
        <taxon>Chelicerata</taxon>
        <taxon>Arachnida</taxon>
        <taxon>Araneae</taxon>
        <taxon>Araneomorphae</taxon>
        <taxon>Entelegynae</taxon>
        <taxon>Araneoidea</taxon>
        <taxon>Araneidae</taxon>
        <taxon>Caerostris</taxon>
    </lineage>
</organism>
<evidence type="ECO:0000313" key="1">
    <source>
        <dbReference type="EMBL" id="GIY49878.1"/>
    </source>
</evidence>
<evidence type="ECO:0000313" key="2">
    <source>
        <dbReference type="Proteomes" id="UP001054945"/>
    </source>
</evidence>